<gene>
    <name evidence="12" type="primary">nudC_2</name>
    <name evidence="12" type="ORF">SPTER_39870</name>
</gene>
<dbReference type="PROSITE" id="PS00893">
    <property type="entry name" value="NUDIX_BOX"/>
    <property type="match status" value="1"/>
</dbReference>
<comment type="catalytic activity">
    <reaction evidence="9">
        <text>a 5'-end NAD(+)-phospho-ribonucleoside in mRNA + H2O = a 5'-end phospho-adenosine-phospho-ribonucleoside in mRNA + beta-nicotinamide D-ribonucleotide + 2 H(+)</text>
        <dbReference type="Rhea" id="RHEA:60876"/>
        <dbReference type="Rhea" id="RHEA-COMP:15698"/>
        <dbReference type="Rhea" id="RHEA-COMP:15719"/>
        <dbReference type="ChEBI" id="CHEBI:14649"/>
        <dbReference type="ChEBI" id="CHEBI:15377"/>
        <dbReference type="ChEBI" id="CHEBI:15378"/>
        <dbReference type="ChEBI" id="CHEBI:144029"/>
        <dbReference type="ChEBI" id="CHEBI:144051"/>
    </reaction>
    <physiologicalReaction direction="left-to-right" evidence="9">
        <dbReference type="Rhea" id="RHEA:60877"/>
    </physiologicalReaction>
</comment>
<evidence type="ECO:0000256" key="2">
    <source>
        <dbReference type="ARBA" id="ARBA00001947"/>
    </source>
</evidence>
<reference evidence="12 13" key="1">
    <citation type="submission" date="2019-02" db="EMBL/GenBank/DDBJ databases">
        <title>Closed genome of Sporomusa termitida DSM 4440.</title>
        <authorList>
            <person name="Poehlein A."/>
            <person name="Daniel R."/>
        </authorList>
    </citation>
    <scope>NUCLEOTIDE SEQUENCE [LARGE SCALE GENOMIC DNA]</scope>
    <source>
        <strain evidence="12 13">DSM 4440</strain>
    </source>
</reference>
<sequence length="279" mass="31007">MAEQGLYKNYRPAVVAPAGAATGPAWLFIFKASQILLRDGLEQPVIPTGEEVKQIGPQLSGRQYLGELKGRPCYCMEINDTAVLPPGLVFKELRALLEQVEEDLFLLAGRAFQIINWHRLSRFCGQCGRPTKLKPGELARLCPGCETVYYPRISPAVIVAVTRGGRVLLAHNRNFRRNWYSVIAGFVEPGETFEECVAREVMEEVGLKVRNIKYFGSQPWPFPDSLMVGFTAEYESGKIQVDGEEIDAAAWFGSENLPPCPGNYTIAGKLIEAVLQNKK</sequence>
<keyword evidence="13" id="KW-1185">Reference proteome</keyword>
<dbReference type="CDD" id="cd03429">
    <property type="entry name" value="NUDIX_NADH_pyrophosphatase_Nudt13"/>
    <property type="match status" value="1"/>
</dbReference>
<evidence type="ECO:0000256" key="6">
    <source>
        <dbReference type="ARBA" id="ARBA00022801"/>
    </source>
</evidence>
<keyword evidence="6 10" id="KW-0378">Hydrolase</keyword>
<dbReference type="GO" id="GO:0035529">
    <property type="term" value="F:NADH pyrophosphatase activity"/>
    <property type="evidence" value="ECO:0007669"/>
    <property type="project" value="TreeGrafter"/>
</dbReference>
<dbReference type="Gene3D" id="3.90.79.10">
    <property type="entry name" value="Nucleoside Triphosphate Pyrophosphohydrolase"/>
    <property type="match status" value="1"/>
</dbReference>
<evidence type="ECO:0000259" key="11">
    <source>
        <dbReference type="PROSITE" id="PS51462"/>
    </source>
</evidence>
<organism evidence="12 13">
    <name type="scientific">Sporomusa termitida</name>
    <dbReference type="NCBI Taxonomy" id="2377"/>
    <lineage>
        <taxon>Bacteria</taxon>
        <taxon>Bacillati</taxon>
        <taxon>Bacillota</taxon>
        <taxon>Negativicutes</taxon>
        <taxon>Selenomonadales</taxon>
        <taxon>Sporomusaceae</taxon>
        <taxon>Sporomusa</taxon>
    </lineage>
</organism>
<dbReference type="Pfam" id="PF09297">
    <property type="entry name" value="Zn_ribbon_NUD"/>
    <property type="match status" value="1"/>
</dbReference>
<evidence type="ECO:0000256" key="5">
    <source>
        <dbReference type="ARBA" id="ARBA00022723"/>
    </source>
</evidence>
<dbReference type="GO" id="GO:0019677">
    <property type="term" value="P:NAD+ catabolic process"/>
    <property type="evidence" value="ECO:0007669"/>
    <property type="project" value="TreeGrafter"/>
</dbReference>
<keyword evidence="8" id="KW-0520">NAD</keyword>
<comment type="similarity">
    <text evidence="3">Belongs to the Nudix hydrolase family. NudC subfamily.</text>
</comment>
<dbReference type="Gene3D" id="3.90.79.20">
    <property type="match status" value="1"/>
</dbReference>
<dbReference type="GO" id="GO:0110153">
    <property type="term" value="F:RNA NAD-cap (NMN-forming) hydrolase activity"/>
    <property type="evidence" value="ECO:0007669"/>
    <property type="project" value="RHEA"/>
</dbReference>
<dbReference type="GO" id="GO:0006742">
    <property type="term" value="P:NADP+ catabolic process"/>
    <property type="evidence" value="ECO:0007669"/>
    <property type="project" value="TreeGrafter"/>
</dbReference>
<dbReference type="InterPro" id="IPR020476">
    <property type="entry name" value="Nudix_hydrolase"/>
</dbReference>
<evidence type="ECO:0000256" key="1">
    <source>
        <dbReference type="ARBA" id="ARBA00001946"/>
    </source>
</evidence>
<evidence type="ECO:0000256" key="7">
    <source>
        <dbReference type="ARBA" id="ARBA00022842"/>
    </source>
</evidence>
<dbReference type="GO" id="GO:0005829">
    <property type="term" value="C:cytosol"/>
    <property type="evidence" value="ECO:0007669"/>
    <property type="project" value="TreeGrafter"/>
</dbReference>
<keyword evidence="7" id="KW-0460">Magnesium</keyword>
<dbReference type="KEGG" id="sted:SPTER_39870"/>
<dbReference type="InterPro" id="IPR015375">
    <property type="entry name" value="NADH_PPase-like_N"/>
</dbReference>
<evidence type="ECO:0000256" key="3">
    <source>
        <dbReference type="ARBA" id="ARBA00009595"/>
    </source>
</evidence>
<dbReference type="EMBL" id="CP036259">
    <property type="protein sequence ID" value="QDR82559.1"/>
    <property type="molecule type" value="Genomic_DNA"/>
</dbReference>
<dbReference type="PRINTS" id="PR00502">
    <property type="entry name" value="NUDIXFAMILY"/>
</dbReference>
<dbReference type="NCBIfam" id="NF001299">
    <property type="entry name" value="PRK00241.1"/>
    <property type="match status" value="1"/>
</dbReference>
<dbReference type="OrthoDB" id="9787476at2"/>
<comment type="cofactor">
    <cofactor evidence="1">
        <name>Mg(2+)</name>
        <dbReference type="ChEBI" id="CHEBI:18420"/>
    </cofactor>
</comment>
<dbReference type="InterPro" id="IPR015376">
    <property type="entry name" value="Znr_NADH_PPase"/>
</dbReference>
<evidence type="ECO:0000256" key="9">
    <source>
        <dbReference type="ARBA" id="ARBA00023679"/>
    </source>
</evidence>
<dbReference type="InterPro" id="IPR049734">
    <property type="entry name" value="NudC-like_C"/>
</dbReference>
<dbReference type="PROSITE" id="PS51462">
    <property type="entry name" value="NUDIX"/>
    <property type="match status" value="1"/>
</dbReference>
<evidence type="ECO:0000313" key="13">
    <source>
        <dbReference type="Proteomes" id="UP000320776"/>
    </source>
</evidence>
<dbReference type="InterPro" id="IPR015797">
    <property type="entry name" value="NUDIX_hydrolase-like_dom_sf"/>
</dbReference>
<dbReference type="PANTHER" id="PTHR42904:SF6">
    <property type="entry name" value="NAD-CAPPED RNA HYDROLASE NUDT12"/>
    <property type="match status" value="1"/>
</dbReference>
<dbReference type="InterPro" id="IPR050241">
    <property type="entry name" value="NAD-cap_RNA_hydrolase_NudC"/>
</dbReference>
<dbReference type="Pfam" id="PF09296">
    <property type="entry name" value="NUDIX-like"/>
    <property type="match status" value="1"/>
</dbReference>
<keyword evidence="5" id="KW-0479">Metal-binding</keyword>
<dbReference type="GO" id="GO:0046872">
    <property type="term" value="F:metal ion binding"/>
    <property type="evidence" value="ECO:0007669"/>
    <property type="project" value="UniProtKB-KW"/>
</dbReference>
<dbReference type="PANTHER" id="PTHR42904">
    <property type="entry name" value="NUDIX HYDROLASE, NUDC SUBFAMILY"/>
    <property type="match status" value="1"/>
</dbReference>
<evidence type="ECO:0000256" key="10">
    <source>
        <dbReference type="RuleBase" id="RU003476"/>
    </source>
</evidence>
<name>A0A517DYY6_9FIRM</name>
<dbReference type="Proteomes" id="UP000320776">
    <property type="component" value="Chromosome"/>
</dbReference>
<evidence type="ECO:0000313" key="12">
    <source>
        <dbReference type="EMBL" id="QDR82559.1"/>
    </source>
</evidence>
<accession>A0A517DYY6</accession>
<feature type="domain" description="Nudix hydrolase" evidence="11">
    <location>
        <begin position="151"/>
        <end position="278"/>
    </location>
</feature>
<protein>
    <recommendedName>
        <fullName evidence="4">NAD(+) diphosphatase</fullName>
        <ecNumber evidence="4">3.6.1.22</ecNumber>
    </recommendedName>
</protein>
<dbReference type="SUPFAM" id="SSF55811">
    <property type="entry name" value="Nudix"/>
    <property type="match status" value="2"/>
</dbReference>
<evidence type="ECO:0000256" key="8">
    <source>
        <dbReference type="ARBA" id="ARBA00023027"/>
    </source>
</evidence>
<comment type="cofactor">
    <cofactor evidence="2">
        <name>Zn(2+)</name>
        <dbReference type="ChEBI" id="CHEBI:29105"/>
    </cofactor>
</comment>
<evidence type="ECO:0000256" key="4">
    <source>
        <dbReference type="ARBA" id="ARBA00012381"/>
    </source>
</evidence>
<dbReference type="AlphaFoldDB" id="A0A517DYY6"/>
<dbReference type="Pfam" id="PF00293">
    <property type="entry name" value="NUDIX"/>
    <property type="match status" value="1"/>
</dbReference>
<dbReference type="InterPro" id="IPR020084">
    <property type="entry name" value="NUDIX_hydrolase_CS"/>
</dbReference>
<proteinExistence type="inferred from homology"/>
<dbReference type="InterPro" id="IPR000086">
    <property type="entry name" value="NUDIX_hydrolase_dom"/>
</dbReference>
<dbReference type="EC" id="3.6.1.22" evidence="4"/>